<comment type="caution">
    <text evidence="9">The sequence shown here is derived from an EMBL/GenBank/DDBJ whole genome shotgun (WGS) entry which is preliminary data.</text>
</comment>
<feature type="compositionally biased region" description="Pro residues" evidence="7">
    <location>
        <begin position="9"/>
        <end position="19"/>
    </location>
</feature>
<reference evidence="9" key="1">
    <citation type="submission" date="2022-11" db="EMBL/GenBank/DDBJ databases">
        <authorList>
            <person name="Petersen C."/>
        </authorList>
    </citation>
    <scope>NUCLEOTIDE SEQUENCE</scope>
    <source>
        <strain evidence="9">IBT 23319</strain>
    </source>
</reference>
<gene>
    <name evidence="9" type="ORF">N7469_008635</name>
</gene>
<feature type="region of interest" description="Disordered" evidence="7">
    <location>
        <begin position="1641"/>
        <end position="1660"/>
    </location>
</feature>
<feature type="compositionally biased region" description="Basic residues" evidence="7">
    <location>
        <begin position="1266"/>
        <end position="1284"/>
    </location>
</feature>
<feature type="compositionally biased region" description="Low complexity" evidence="7">
    <location>
        <begin position="1218"/>
        <end position="1229"/>
    </location>
</feature>
<feature type="compositionally biased region" description="Polar residues" evidence="7">
    <location>
        <begin position="1286"/>
        <end position="1300"/>
    </location>
</feature>
<evidence type="ECO:0000256" key="5">
    <source>
        <dbReference type="ARBA" id="ARBA00023242"/>
    </source>
</evidence>
<feature type="compositionally biased region" description="Polar residues" evidence="7">
    <location>
        <begin position="1096"/>
        <end position="1122"/>
    </location>
</feature>
<evidence type="ECO:0000259" key="8">
    <source>
        <dbReference type="Pfam" id="PF12231"/>
    </source>
</evidence>
<feature type="compositionally biased region" description="Polar residues" evidence="7">
    <location>
        <begin position="1513"/>
        <end position="1528"/>
    </location>
</feature>
<accession>A0A9W9TIC4</accession>
<keyword evidence="3" id="KW-0158">Chromosome</keyword>
<evidence type="ECO:0000256" key="4">
    <source>
        <dbReference type="ARBA" id="ARBA00022895"/>
    </source>
</evidence>
<feature type="region of interest" description="Disordered" evidence="7">
    <location>
        <begin position="1084"/>
        <end position="1156"/>
    </location>
</feature>
<dbReference type="GO" id="GO:0000723">
    <property type="term" value="P:telomere maintenance"/>
    <property type="evidence" value="ECO:0007669"/>
    <property type="project" value="TreeGrafter"/>
</dbReference>
<evidence type="ECO:0000256" key="6">
    <source>
        <dbReference type="ARBA" id="ARBA00023306"/>
    </source>
</evidence>
<comment type="subcellular location">
    <subcellularLocation>
        <location evidence="2">Chromosome</location>
        <location evidence="2">Telomere</location>
    </subcellularLocation>
    <subcellularLocation>
        <location evidence="1">Nucleus</location>
    </subcellularLocation>
</comment>
<keyword evidence="5" id="KW-0539">Nucleus</keyword>
<dbReference type="PANTHER" id="PTHR22928:SF3">
    <property type="entry name" value="TELOMERE-ASSOCIATED PROTEIN RIF1"/>
    <property type="match status" value="1"/>
</dbReference>
<dbReference type="Proteomes" id="UP001147733">
    <property type="component" value="Unassembled WGS sequence"/>
</dbReference>
<feature type="region of interest" description="Disordered" evidence="7">
    <location>
        <begin position="1214"/>
        <end position="1630"/>
    </location>
</feature>
<reference evidence="9" key="2">
    <citation type="journal article" date="2023" name="IMA Fungus">
        <title>Comparative genomic study of the Penicillium genus elucidates a diverse pangenome and 15 lateral gene transfer events.</title>
        <authorList>
            <person name="Petersen C."/>
            <person name="Sorensen T."/>
            <person name="Nielsen M.R."/>
            <person name="Sondergaard T.E."/>
            <person name="Sorensen J.L."/>
            <person name="Fitzpatrick D.A."/>
            <person name="Frisvad J.C."/>
            <person name="Nielsen K.L."/>
        </authorList>
    </citation>
    <scope>NUCLEOTIDE SEQUENCE</scope>
    <source>
        <strain evidence="9">IBT 23319</strain>
    </source>
</reference>
<feature type="compositionally biased region" description="Basic and acidic residues" evidence="7">
    <location>
        <begin position="1320"/>
        <end position="1336"/>
    </location>
</feature>
<feature type="region of interest" description="Disordered" evidence="7">
    <location>
        <begin position="1"/>
        <end position="59"/>
    </location>
</feature>
<dbReference type="OrthoDB" id="5399929at2759"/>
<feature type="compositionally biased region" description="Polar residues" evidence="7">
    <location>
        <begin position="1618"/>
        <end position="1628"/>
    </location>
</feature>
<dbReference type="RefSeq" id="XP_056497318.1">
    <property type="nucleotide sequence ID" value="XM_056647553.1"/>
</dbReference>
<evidence type="ECO:0000313" key="9">
    <source>
        <dbReference type="EMBL" id="KAJ5222395.1"/>
    </source>
</evidence>
<organism evidence="9 10">
    <name type="scientific">Penicillium citrinum</name>
    <dbReference type="NCBI Taxonomy" id="5077"/>
    <lineage>
        <taxon>Eukaryota</taxon>
        <taxon>Fungi</taxon>
        <taxon>Dikarya</taxon>
        <taxon>Ascomycota</taxon>
        <taxon>Pezizomycotina</taxon>
        <taxon>Eurotiomycetes</taxon>
        <taxon>Eurotiomycetidae</taxon>
        <taxon>Eurotiales</taxon>
        <taxon>Aspergillaceae</taxon>
        <taxon>Penicillium</taxon>
    </lineage>
</organism>
<dbReference type="GO" id="GO:0005634">
    <property type="term" value="C:nucleus"/>
    <property type="evidence" value="ECO:0007669"/>
    <property type="project" value="UniProtKB-SubCell"/>
</dbReference>
<evidence type="ECO:0000256" key="7">
    <source>
        <dbReference type="SAM" id="MobiDB-lite"/>
    </source>
</evidence>
<sequence length="1763" mass="193790">MVETLGPLPARPPTPPRPGPRIDQNQELERTPITAQTPGDTPQQAHSSRAPPSSRGSKRVTFSPWLHTEIHSPWNAKSTDVKESPHHGSPLSSDVRPFKSILKETGSPIPVWSPNVDKFTTESLDMLLESVIQQLAGESISSRLDAYMQFFGALRTYDGIPSGRDVAEKLGMITGFIQRDVNRDLINGAPLDTNLANQALKLSAAFVWHNDISTLLPEDFKVFIVEHAITCLQEGKIPKSVLTHYMSILSTQNFGIKIMNNTRVTRLLTALQDVTNHVTGKAIALHRLSIYQRLFVQSKSTFVSQASLWIEQLIFGLLHPMKDNRLKAIALGFQIALTMGPNLVLSKSIRELFDRPLEKDRKLVTEIRERMSRMIATLESGVHVPQIWSIIILLLRNKSRSLDQWDHFKEWVLVLQKCFNCSEPAIKAQAIIGWNRFVNAVGPGESTSRSLLKMLGKPVLSQFERKKAEKSGSSTTSLALASYHNLIYYAFRPSPSHQYLDSVWEEYVSFPFTSIFSTSPALSDSASRVLVNLLWASQAKVWTEDRVNDSTRIEAEELPSVDPRWVRSRAASVVRVFESLLKSSLWNEDHLEKSNIALAWTSFSSAMSVASNKEITPSGESVQAIASVLGLLNRLWSTGPSSLNAVGDNSTDIFFERFRFLSTTMISSLGGICFTEKLLIKTTEETFQTATTPTRDSTAGTTPDSPILHLLRTVSSTGFISTPTPSYTALVNNVVEAACKSKISRGSRLELLRQCANLATIQVKSTFSTQSFSAVVWKASAGAAADALQSFPIESSRERDGSVSRDYENISKILAAGVQISTAFPEWAYLLESFIRVVRTEKGDRALATLVVEPVAESLASLPLRDTYFPATALLNHSMSIPFMQDSSLTMETVSQQEIVPPFPFKFMDVIEKTLQSAYETFNPSETHGLPGLLESLTSLLGSGIPTFRVQTLEFLQTSLALWIKDEHSKVDFTRGADSRIMTACRALSSAVINVLQTSVPDHLTALQKFEIIICAGLESPHQSRNNRFVDFWSSTASSADPSASQTSMGQSLAKAAVASSSNAGPQDEISQDLNYEQPINVSAAPQYNDKRHSTRASQARSANLNSSPVVHLEQQPSFETTESNDEPQLPANSQEQVSRDSVMEDAPTVQPQANRREMFKMIESIRSSSPANTPGKSGYETPVHLRRFQASNAALAIPLTPTLAPTENYEGFIGSSPTPATRDPTPATNKEFPVLKVPEITMADSSDLPSSPPEVTSRSPSPQKQRSKRPSRKERARAAKAKRSMLQSSGEYQNVSNGPAKSDIDSVMASAPSQPEAQGESKEIEDVPQVDERPPSRRTRSALGQSFDNSPFPVPPVTVETPGKSKEAPATQTPQSKSASKRKRTKNAARSARNNRQRSEQASAVAFNALVPPEQNMDSSSEEMETQIASQLEQDLESAVDIGSHIDIVGSIQPAEEQSNKQISKKRKREEDGSQEARTANAKERRRSTRLTSTKDEAQVDVENTEPDTLQDLPQNTAANLETNTPRRSTRSSQRKDEPVTEESLPATQVSESQDPVQESVPPQPSSKRSRKSLRLEDQHPTSVPEEVPTRSKSQRSRSSRSTRNGARSQDQHTEADSQPSQNQLDSQEVVPESIITEGKSAMPEPSLVPTEQAPDSQNTAKAAQLTISHSDVQAMDLDGATQEDSMLLSQPTTSILTTEVQNEPSPILETGTSETGITSALQRILGDMKTTTLSPDALRQVDDLLFNIRVAAHDASRRTLA</sequence>
<feature type="region of interest" description="Disordered" evidence="7">
    <location>
        <begin position="74"/>
        <end position="95"/>
    </location>
</feature>
<feature type="compositionally biased region" description="Polar residues" evidence="7">
    <location>
        <begin position="33"/>
        <end position="55"/>
    </location>
</feature>
<evidence type="ECO:0000256" key="2">
    <source>
        <dbReference type="ARBA" id="ARBA00004574"/>
    </source>
</evidence>
<dbReference type="GO" id="GO:0140445">
    <property type="term" value="C:chromosome, telomeric repeat region"/>
    <property type="evidence" value="ECO:0007669"/>
    <property type="project" value="TreeGrafter"/>
</dbReference>
<name>A0A9W9TIC4_PENCI</name>
<dbReference type="InterPro" id="IPR022031">
    <property type="entry name" value="Rif1_N"/>
</dbReference>
<evidence type="ECO:0000256" key="3">
    <source>
        <dbReference type="ARBA" id="ARBA00022454"/>
    </source>
</evidence>
<keyword evidence="4" id="KW-0779">Telomere</keyword>
<keyword evidence="10" id="KW-1185">Reference proteome</keyword>
<protein>
    <recommendedName>
        <fullName evidence="8">Telomere-associated protein Rif1 N-terminal domain-containing protein</fullName>
    </recommendedName>
</protein>
<keyword evidence="6" id="KW-0131">Cell cycle</keyword>
<dbReference type="EMBL" id="JAPQKT010000008">
    <property type="protein sequence ID" value="KAJ5222395.1"/>
    <property type="molecule type" value="Genomic_DNA"/>
</dbReference>
<evidence type="ECO:0000256" key="1">
    <source>
        <dbReference type="ARBA" id="ARBA00004123"/>
    </source>
</evidence>
<evidence type="ECO:0000313" key="10">
    <source>
        <dbReference type="Proteomes" id="UP001147733"/>
    </source>
</evidence>
<proteinExistence type="predicted"/>
<dbReference type="GeneID" id="81386720"/>
<dbReference type="Pfam" id="PF12231">
    <property type="entry name" value="Rif1_N"/>
    <property type="match status" value="1"/>
</dbReference>
<feature type="compositionally biased region" description="Polar residues" evidence="7">
    <location>
        <begin position="1244"/>
        <end position="1265"/>
    </location>
</feature>
<feature type="domain" description="Telomere-associated protein Rif1 N-terminal" evidence="8">
    <location>
        <begin position="135"/>
        <end position="508"/>
    </location>
</feature>
<dbReference type="PANTHER" id="PTHR22928">
    <property type="entry name" value="TELOMERE-ASSOCIATED PROTEIN RIF1"/>
    <property type="match status" value="1"/>
</dbReference>